<dbReference type="EMBL" id="LSMT01002761">
    <property type="protein sequence ID" value="PFX11345.1"/>
    <property type="molecule type" value="Genomic_DNA"/>
</dbReference>
<sequence length="428" mass="47229">MEKTFTHIENLFIFQDVPLPVALFSTHRSDRVVDHGPNGATEAVFNNIMLATGPFGDPAGSFLISGFNNSYVEVENGGELDTRFSVSVFAWVHPDASASRAGLIYEYGCSMWYFPSTLGLEIRYMVRDRSKTHILGIEGVIKVNAWNFVGTTYDIHAGVAAVWVNESMVMNKSIGTNVELATQGNLTIGASNNHEMQFYGKVSCLQFYDQALSVDQIMKIKTRCNQSISPATSPDHARVGCYRDTYNRAIPTLEGADPLLVGDYLNRENAIEKCALAAQKRGFRMFAVQNGGWCAASVSAEKTFHKYGQSTDCRGDGEGGPWSNDVYLIKDYKYVGCYRDIVDRAIPDLEGTDPVLDGNYRARQNAVEKCAIVARKRGFQMFAVQHHGQCLSSATAEETFDKYGKSNDCSEEGKGGPWANSVYVFRGG</sequence>
<dbReference type="SUPFAM" id="SSF49899">
    <property type="entry name" value="Concanavalin A-like lectins/glucanases"/>
    <property type="match status" value="1"/>
</dbReference>
<reference evidence="2" key="1">
    <citation type="journal article" date="2017" name="bioRxiv">
        <title>Comparative analysis of the genomes of Stylophora pistillata and Acropora digitifera provides evidence for extensive differences between species of corals.</title>
        <authorList>
            <person name="Voolstra C.R."/>
            <person name="Li Y."/>
            <person name="Liew Y.J."/>
            <person name="Baumgarten S."/>
            <person name="Zoccola D."/>
            <person name="Flot J.-F."/>
            <person name="Tambutte S."/>
            <person name="Allemand D."/>
            <person name="Aranda M."/>
        </authorList>
    </citation>
    <scope>NUCLEOTIDE SEQUENCE [LARGE SCALE GENOMIC DNA]</scope>
</reference>
<dbReference type="Gene3D" id="2.60.120.200">
    <property type="match status" value="1"/>
</dbReference>
<dbReference type="PANTHER" id="PTHR47635">
    <property type="entry name" value="CUB DOMAIN-CONTAINING PROTEIN"/>
    <property type="match status" value="1"/>
</dbReference>
<dbReference type="AlphaFoldDB" id="A0A2B4R4X5"/>
<dbReference type="Proteomes" id="UP000225706">
    <property type="component" value="Unassembled WGS sequence"/>
</dbReference>
<protein>
    <recommendedName>
        <fullName evidence="3">LamG-like jellyroll fold domain-containing protein</fullName>
    </recommendedName>
</protein>
<accession>A0A2B4R4X5</accession>
<dbReference type="OrthoDB" id="5949754at2759"/>
<organism evidence="1 2">
    <name type="scientific">Stylophora pistillata</name>
    <name type="common">Smooth cauliflower coral</name>
    <dbReference type="NCBI Taxonomy" id="50429"/>
    <lineage>
        <taxon>Eukaryota</taxon>
        <taxon>Metazoa</taxon>
        <taxon>Cnidaria</taxon>
        <taxon>Anthozoa</taxon>
        <taxon>Hexacorallia</taxon>
        <taxon>Scleractinia</taxon>
        <taxon>Astrocoeniina</taxon>
        <taxon>Pocilloporidae</taxon>
        <taxon>Stylophora</taxon>
    </lineage>
</organism>
<comment type="caution">
    <text evidence="1">The sequence shown here is derived from an EMBL/GenBank/DDBJ whole genome shotgun (WGS) entry which is preliminary data.</text>
</comment>
<gene>
    <name evidence="1" type="ORF">AWC38_SpisGene24979</name>
</gene>
<proteinExistence type="predicted"/>
<evidence type="ECO:0008006" key="3">
    <source>
        <dbReference type="Google" id="ProtNLM"/>
    </source>
</evidence>
<evidence type="ECO:0000313" key="2">
    <source>
        <dbReference type="Proteomes" id="UP000225706"/>
    </source>
</evidence>
<dbReference type="InterPro" id="IPR013320">
    <property type="entry name" value="ConA-like_dom_sf"/>
</dbReference>
<dbReference type="PANTHER" id="PTHR47635:SF2">
    <property type="entry name" value="LAMG-LIKE JELLYROLL FOLD DOMAIN-CONTAINING PROTEIN"/>
    <property type="match status" value="1"/>
</dbReference>
<name>A0A2B4R4X5_STYPI</name>
<evidence type="ECO:0000313" key="1">
    <source>
        <dbReference type="EMBL" id="PFX11345.1"/>
    </source>
</evidence>
<dbReference type="Pfam" id="PF13385">
    <property type="entry name" value="Laminin_G_3"/>
    <property type="match status" value="1"/>
</dbReference>
<keyword evidence="2" id="KW-1185">Reference proteome</keyword>